<evidence type="ECO:0000313" key="3">
    <source>
        <dbReference type="Proteomes" id="UP000230802"/>
    </source>
</evidence>
<dbReference type="InterPro" id="IPR000836">
    <property type="entry name" value="PRTase_dom"/>
</dbReference>
<dbReference type="SUPFAM" id="SSF53271">
    <property type="entry name" value="PRTase-like"/>
    <property type="match status" value="1"/>
</dbReference>
<dbReference type="Gene3D" id="3.40.50.2020">
    <property type="match status" value="1"/>
</dbReference>
<organism evidence="2 3">
    <name type="scientific">Candidatus Roizmanbacteria bacterium CG22_combo_CG10-13_8_21_14_all_33_16</name>
    <dbReference type="NCBI Taxonomy" id="1974859"/>
    <lineage>
        <taxon>Bacteria</taxon>
        <taxon>Candidatus Roizmaniibacteriota</taxon>
    </lineage>
</organism>
<dbReference type="EMBL" id="PCTD01000241">
    <property type="protein sequence ID" value="PIP63910.1"/>
    <property type="molecule type" value="Genomic_DNA"/>
</dbReference>
<dbReference type="CDD" id="cd06223">
    <property type="entry name" value="PRTases_typeI"/>
    <property type="match status" value="1"/>
</dbReference>
<dbReference type="Gene3D" id="3.30.1310.20">
    <property type="entry name" value="PRTase-like"/>
    <property type="match status" value="1"/>
</dbReference>
<comment type="caution">
    <text evidence="2">The sequence shown here is derived from an EMBL/GenBank/DDBJ whole genome shotgun (WGS) entry which is preliminary data.</text>
</comment>
<dbReference type="Proteomes" id="UP000230802">
    <property type="component" value="Unassembled WGS sequence"/>
</dbReference>
<accession>A0A2H0C3H6</accession>
<reference evidence="2 3" key="1">
    <citation type="submission" date="2017-09" db="EMBL/GenBank/DDBJ databases">
        <title>Depth-based differentiation of microbial function through sediment-hosted aquifers and enrichment of novel symbionts in the deep terrestrial subsurface.</title>
        <authorList>
            <person name="Probst A.J."/>
            <person name="Ladd B."/>
            <person name="Jarett J.K."/>
            <person name="Geller-Mcgrath D.E."/>
            <person name="Sieber C.M."/>
            <person name="Emerson J.B."/>
            <person name="Anantharaman K."/>
            <person name="Thomas B.C."/>
            <person name="Malmstrom R."/>
            <person name="Stieglmeier M."/>
            <person name="Klingl A."/>
            <person name="Woyke T."/>
            <person name="Ryan C.M."/>
            <person name="Banfield J.F."/>
        </authorList>
    </citation>
    <scope>NUCLEOTIDE SEQUENCE [LARGE SCALE GENOMIC DNA]</scope>
    <source>
        <strain evidence="2">CG22_combo_CG10-13_8_21_14_all_33_16</strain>
    </source>
</reference>
<dbReference type="AlphaFoldDB" id="A0A2H0C3H6"/>
<name>A0A2H0C3H6_9BACT</name>
<protein>
    <recommendedName>
        <fullName evidence="1">Phosphoribosyltransferase domain-containing protein</fullName>
    </recommendedName>
</protein>
<evidence type="ECO:0000313" key="2">
    <source>
        <dbReference type="EMBL" id="PIP63910.1"/>
    </source>
</evidence>
<feature type="domain" description="Phosphoribosyltransferase" evidence="1">
    <location>
        <begin position="37"/>
        <end position="176"/>
    </location>
</feature>
<gene>
    <name evidence="2" type="ORF">COW96_05500</name>
</gene>
<sequence length="225" mass="25470">MGITNDLYYRIILMRFKDRTDAGKQLVFVLQKNLKIRKKNNYIVISLLRGGIIIGNEISKSLGIKHFPLIVAKIPSPYNPELAIGALCFSKRWLDQQMIKQMGLTNKQLRSAISIAQQKFDNYVNQFSLLEENYRFLKNKNIILTDDGVATGATIKAAFLFIKSLRPKKIVLAVPVALTDFSASEFNQVIILHTSASFSAVSRFYENFSQVSNEKVALLIHLSLL</sequence>
<dbReference type="InterPro" id="IPR029057">
    <property type="entry name" value="PRTase-like"/>
</dbReference>
<dbReference type="Pfam" id="PF00156">
    <property type="entry name" value="Pribosyltran"/>
    <property type="match status" value="1"/>
</dbReference>
<evidence type="ECO:0000259" key="1">
    <source>
        <dbReference type="Pfam" id="PF00156"/>
    </source>
</evidence>
<proteinExistence type="predicted"/>